<accession>R7ZRE2</accession>
<name>R7ZRE2_9BACT</name>
<evidence type="ECO:0000313" key="1">
    <source>
        <dbReference type="EMBL" id="EON76603.1"/>
    </source>
</evidence>
<protein>
    <submittedName>
        <fullName evidence="1">Uncharacterized protein</fullName>
    </submittedName>
</protein>
<gene>
    <name evidence="1" type="ORF">ADIS_3053</name>
</gene>
<evidence type="ECO:0000313" key="2">
    <source>
        <dbReference type="Proteomes" id="UP000013909"/>
    </source>
</evidence>
<keyword evidence="2" id="KW-1185">Reference proteome</keyword>
<dbReference type="AlphaFoldDB" id="R7ZRE2"/>
<comment type="caution">
    <text evidence="1">The sequence shown here is derived from an EMBL/GenBank/DDBJ whole genome shotgun (WGS) entry which is preliminary data.</text>
</comment>
<dbReference type="Proteomes" id="UP000013909">
    <property type="component" value="Unassembled WGS sequence"/>
</dbReference>
<proteinExistence type="predicted"/>
<organism evidence="1 2">
    <name type="scientific">Lunatimonas lonarensis</name>
    <dbReference type="NCBI Taxonomy" id="1232681"/>
    <lineage>
        <taxon>Bacteria</taxon>
        <taxon>Pseudomonadati</taxon>
        <taxon>Bacteroidota</taxon>
        <taxon>Cytophagia</taxon>
        <taxon>Cytophagales</taxon>
        <taxon>Cyclobacteriaceae</taxon>
    </lineage>
</organism>
<dbReference type="EMBL" id="AQHR01000085">
    <property type="protein sequence ID" value="EON76603.1"/>
    <property type="molecule type" value="Genomic_DNA"/>
</dbReference>
<reference evidence="1 2" key="1">
    <citation type="submission" date="2013-02" db="EMBL/GenBank/DDBJ databases">
        <title>A novel strain isolated from Lonar lake, Maharashtra, India.</title>
        <authorList>
            <person name="Singh A."/>
        </authorList>
    </citation>
    <scope>NUCLEOTIDE SEQUENCE [LARGE SCALE GENOMIC DNA]</scope>
    <source>
        <strain evidence="1 2">AK24</strain>
    </source>
</reference>
<sequence length="57" mass="6834">MFATIFARRTAKKLFCFEKNWLYGYKGYALLPWLKLGKQAPNRFFRIGENFGFFTKT</sequence>